<dbReference type="Gene3D" id="3.10.20.520">
    <property type="entry name" value="Phenylacetic acid degradation B"/>
    <property type="match status" value="1"/>
</dbReference>
<name>A0AAD0W6Z2_9NEIS</name>
<reference evidence="1 2" key="1">
    <citation type="submission" date="2018-08" db="EMBL/GenBank/DDBJ databases">
        <title>Complete genome sequence of JP2-74.</title>
        <authorList>
            <person name="Wu L."/>
        </authorList>
    </citation>
    <scope>NUCLEOTIDE SEQUENCE [LARGE SCALE GENOMIC DNA]</scope>
    <source>
        <strain evidence="1 2">JP2-74</strain>
    </source>
</reference>
<sequence length="93" mass="10565">MHEWKLWEVFARSQNGVAHRHVGSVQASDAAMALQHARDVFTRRGEFVSLWLVAAEDLVSSGEVERAPWFETAADKGFRHATYYEVPEGVQHL</sequence>
<dbReference type="AlphaFoldDB" id="A0AAD0W6Z2"/>
<dbReference type="Proteomes" id="UP000259465">
    <property type="component" value="Chromosome"/>
</dbReference>
<dbReference type="GeneID" id="58557744"/>
<protein>
    <submittedName>
        <fullName evidence="1">1,2-phenylacetyl-CoA epoxidase subunit B</fullName>
    </submittedName>
</protein>
<keyword evidence="2" id="KW-1185">Reference proteome</keyword>
<dbReference type="Pfam" id="PF06243">
    <property type="entry name" value="PaaB"/>
    <property type="match status" value="1"/>
</dbReference>
<dbReference type="InterPro" id="IPR038693">
    <property type="entry name" value="PaaB_sf"/>
</dbReference>
<dbReference type="PIRSF" id="PIRSF030200">
    <property type="entry name" value="PaaB"/>
    <property type="match status" value="1"/>
</dbReference>
<proteinExistence type="predicted"/>
<dbReference type="RefSeq" id="WP_019104274.1">
    <property type="nucleotide sequence ID" value="NZ_CP031968.1"/>
</dbReference>
<dbReference type="NCBIfam" id="TIGR02157">
    <property type="entry name" value="PA_CoA_Oxy2"/>
    <property type="match status" value="1"/>
</dbReference>
<organism evidence="1 2">
    <name type="scientific">Chromobacterium rhizoryzae</name>
    <dbReference type="NCBI Taxonomy" id="1778675"/>
    <lineage>
        <taxon>Bacteria</taxon>
        <taxon>Pseudomonadati</taxon>
        <taxon>Pseudomonadota</taxon>
        <taxon>Betaproteobacteria</taxon>
        <taxon>Neisseriales</taxon>
        <taxon>Chromobacteriaceae</taxon>
        <taxon>Chromobacterium</taxon>
    </lineage>
</organism>
<dbReference type="KEGG" id="crz:D1345_00205"/>
<accession>A0AAD0W6Z2</accession>
<evidence type="ECO:0000313" key="1">
    <source>
        <dbReference type="EMBL" id="AXT44726.1"/>
    </source>
</evidence>
<dbReference type="InterPro" id="IPR009359">
    <property type="entry name" value="PaaB"/>
</dbReference>
<evidence type="ECO:0000313" key="2">
    <source>
        <dbReference type="Proteomes" id="UP000259465"/>
    </source>
</evidence>
<gene>
    <name evidence="1" type="ORF">D1345_00205</name>
</gene>
<dbReference type="EMBL" id="CP031968">
    <property type="protein sequence ID" value="AXT44726.1"/>
    <property type="molecule type" value="Genomic_DNA"/>
</dbReference>